<dbReference type="GO" id="GO:0047580">
    <property type="term" value="F:4-hydroxyproline epimerase activity"/>
    <property type="evidence" value="ECO:0007669"/>
    <property type="project" value="TreeGrafter"/>
</dbReference>
<keyword evidence="3" id="KW-1185">Reference proteome</keyword>
<organism evidence="2 3">
    <name type="scientific">Komagataeibacter saccharivorans</name>
    <dbReference type="NCBI Taxonomy" id="265959"/>
    <lineage>
        <taxon>Bacteria</taxon>
        <taxon>Pseudomonadati</taxon>
        <taxon>Pseudomonadota</taxon>
        <taxon>Alphaproteobacteria</taxon>
        <taxon>Acetobacterales</taxon>
        <taxon>Acetobacteraceae</taxon>
        <taxon>Komagataeibacter</taxon>
    </lineage>
</organism>
<dbReference type="OrthoDB" id="181267at2"/>
<proteinExistence type="inferred from homology"/>
<dbReference type="InterPro" id="IPR008794">
    <property type="entry name" value="Pro_racemase_fam"/>
</dbReference>
<dbReference type="PANTHER" id="PTHR33442">
    <property type="entry name" value="TRANS-3-HYDROXY-L-PROLINE DEHYDRATASE"/>
    <property type="match status" value="1"/>
</dbReference>
<gene>
    <name evidence="2" type="ORF">CD178_02454</name>
</gene>
<dbReference type="AlphaFoldDB" id="A0A347WEA8"/>
<dbReference type="EMBL" id="CP023036">
    <property type="protein sequence ID" value="AXY23201.1"/>
    <property type="molecule type" value="Genomic_DNA"/>
</dbReference>
<protein>
    <submittedName>
        <fullName evidence="2">Proline racemase</fullName>
        <ecNumber evidence="2">5.1.1.4</ecNumber>
    </submittedName>
</protein>
<dbReference type="KEGG" id="ksc:CD178_02454"/>
<dbReference type="Gene3D" id="3.10.310.10">
    <property type="entry name" value="Diaminopimelate Epimerase, Chain A, domain 1"/>
    <property type="match status" value="2"/>
</dbReference>
<dbReference type="GO" id="GO:0018112">
    <property type="term" value="F:proline racemase activity"/>
    <property type="evidence" value="ECO:0007669"/>
    <property type="project" value="UniProtKB-EC"/>
</dbReference>
<accession>A0A347WEA8</accession>
<sequence length="362" mass="38860">MSNNMHDYGTRLIHHNGSYDNARTLHVVDSHTCGQTTRVIMDSGENLVGLSPTAARDHFRTQADWVRRMAVLEPRGHRSMFAAALIAPSAAGEPFGIVFMDANGYPDMCGHATIGVVTTLCELALIPSIDLGTDGHFQLPLLTPVGTLAIEVEIKDGRCQAVSFQIPQAYYIGSVEVDTGHGKKTTVEIAYGGQYYGFVESDSVGLSVQPDLIDELIEKAKFIRQELGRTSTLSDPLTGVVPSVGNIVWIDEPRAEGADGLNVPVSGAHSFDRSPCGTATCARMAVRVAKGLLKVGDDFVNESIMGTHYRGRIVKEERKDGSTYLVPRVTGSAWITALSQLVVSKYDPLGNGFLIGGGKAVV</sequence>
<comment type="similarity">
    <text evidence="1">Belongs to the proline racemase family.</text>
</comment>
<keyword evidence="2" id="KW-0413">Isomerase</keyword>
<dbReference type="Proteomes" id="UP000264120">
    <property type="component" value="Chromosome"/>
</dbReference>
<evidence type="ECO:0000313" key="2">
    <source>
        <dbReference type="EMBL" id="AXY23201.1"/>
    </source>
</evidence>
<name>A0A347WEA8_9PROT</name>
<dbReference type="PIRSF" id="PIRSF029792">
    <property type="entry name" value="Pro_racemase"/>
    <property type="match status" value="1"/>
</dbReference>
<evidence type="ECO:0000313" key="3">
    <source>
        <dbReference type="Proteomes" id="UP000264120"/>
    </source>
</evidence>
<dbReference type="SFLD" id="SFLDS00028">
    <property type="entry name" value="Proline_Racemase"/>
    <property type="match status" value="1"/>
</dbReference>
<dbReference type="Pfam" id="PF05544">
    <property type="entry name" value="Pro_racemase"/>
    <property type="match status" value="1"/>
</dbReference>
<dbReference type="SUPFAM" id="SSF54506">
    <property type="entry name" value="Diaminopimelate epimerase-like"/>
    <property type="match status" value="1"/>
</dbReference>
<reference evidence="2 3" key="1">
    <citation type="submission" date="2017-08" db="EMBL/GenBank/DDBJ databases">
        <title>Complete genome sequence of Gluconacetobacter saccharivorans CV1 isolated from Fermented Vinegar.</title>
        <authorList>
            <person name="Kim S.-Y."/>
        </authorList>
    </citation>
    <scope>NUCLEOTIDE SEQUENCE [LARGE SCALE GENOMIC DNA]</scope>
    <source>
        <strain evidence="2 3">CV1</strain>
    </source>
</reference>
<dbReference type="PANTHER" id="PTHR33442:SF5">
    <property type="entry name" value="BIFUNCTIONAL TRANS-3-HYDROXY-L-PROLINE DEHYDRATASE_2-EPIMERASE"/>
    <property type="match status" value="1"/>
</dbReference>
<evidence type="ECO:0000256" key="1">
    <source>
        <dbReference type="ARBA" id="ARBA00007529"/>
    </source>
</evidence>
<dbReference type="EC" id="5.1.1.4" evidence="2"/>